<proteinExistence type="predicted"/>
<evidence type="ECO:0000313" key="1">
    <source>
        <dbReference type="EMBL" id="KAJ0098434.1"/>
    </source>
</evidence>
<dbReference type="EMBL" id="CM047900">
    <property type="protein sequence ID" value="KAJ0098434.1"/>
    <property type="molecule type" value="Genomic_DNA"/>
</dbReference>
<keyword evidence="2" id="KW-1185">Reference proteome</keyword>
<sequence>MEMASACLAVLDLSSNHFYDQIPPQISGLRCLKQLSLGENQLSGSVPSELGDLTQLEILELRLNFFTGKIPPELGKLKQLKMLYLSKECTDRDSNESADELTRLRFWTWIIIFSQVLSL</sequence>
<name>A0ACC1BHW3_9ROSI</name>
<organism evidence="1 2">
    <name type="scientific">Pistacia atlantica</name>
    <dbReference type="NCBI Taxonomy" id="434234"/>
    <lineage>
        <taxon>Eukaryota</taxon>
        <taxon>Viridiplantae</taxon>
        <taxon>Streptophyta</taxon>
        <taxon>Embryophyta</taxon>
        <taxon>Tracheophyta</taxon>
        <taxon>Spermatophyta</taxon>
        <taxon>Magnoliopsida</taxon>
        <taxon>eudicotyledons</taxon>
        <taxon>Gunneridae</taxon>
        <taxon>Pentapetalae</taxon>
        <taxon>rosids</taxon>
        <taxon>malvids</taxon>
        <taxon>Sapindales</taxon>
        <taxon>Anacardiaceae</taxon>
        <taxon>Pistacia</taxon>
    </lineage>
</organism>
<protein>
    <submittedName>
        <fullName evidence="1">Uncharacterized protein</fullName>
    </submittedName>
</protein>
<gene>
    <name evidence="1" type="ORF">Patl1_20663</name>
</gene>
<comment type="caution">
    <text evidence="1">The sequence shown here is derived from an EMBL/GenBank/DDBJ whole genome shotgun (WGS) entry which is preliminary data.</text>
</comment>
<evidence type="ECO:0000313" key="2">
    <source>
        <dbReference type="Proteomes" id="UP001164250"/>
    </source>
</evidence>
<accession>A0ACC1BHW3</accession>
<reference evidence="2" key="1">
    <citation type="journal article" date="2023" name="G3 (Bethesda)">
        <title>Genome assembly and association tests identify interacting loci associated with vigor, precocity, and sex in interspecific pistachio rootstocks.</title>
        <authorList>
            <person name="Palmer W."/>
            <person name="Jacygrad E."/>
            <person name="Sagayaradj S."/>
            <person name="Cavanaugh K."/>
            <person name="Han R."/>
            <person name="Bertier L."/>
            <person name="Beede B."/>
            <person name="Kafkas S."/>
            <person name="Golino D."/>
            <person name="Preece J."/>
            <person name="Michelmore R."/>
        </authorList>
    </citation>
    <scope>NUCLEOTIDE SEQUENCE [LARGE SCALE GENOMIC DNA]</scope>
</reference>
<dbReference type="Proteomes" id="UP001164250">
    <property type="component" value="Chromosome 4"/>
</dbReference>